<dbReference type="AlphaFoldDB" id="A0A9D2NQ67"/>
<evidence type="ECO:0000256" key="3">
    <source>
        <dbReference type="ARBA" id="ARBA00022496"/>
    </source>
</evidence>
<keyword evidence="2" id="KW-1003">Cell membrane</keyword>
<dbReference type="InterPro" id="IPR027417">
    <property type="entry name" value="P-loop_NTPase"/>
</dbReference>
<proteinExistence type="predicted"/>
<dbReference type="EMBL" id="DWWO01000144">
    <property type="protein sequence ID" value="HJC35285.1"/>
    <property type="molecule type" value="Genomic_DNA"/>
</dbReference>
<evidence type="ECO:0000256" key="5">
    <source>
        <dbReference type="ARBA" id="ARBA00022840"/>
    </source>
</evidence>
<dbReference type="InterPro" id="IPR050093">
    <property type="entry name" value="ABC_SmlMolc_Importer"/>
</dbReference>
<dbReference type="PANTHER" id="PTHR42781">
    <property type="entry name" value="SPERMIDINE/PUTRESCINE IMPORT ATP-BINDING PROTEIN POTA"/>
    <property type="match status" value="1"/>
</dbReference>
<dbReference type="GO" id="GO:0016887">
    <property type="term" value="F:ATP hydrolysis activity"/>
    <property type="evidence" value="ECO:0007669"/>
    <property type="project" value="InterPro"/>
</dbReference>
<dbReference type="PROSITE" id="PS00211">
    <property type="entry name" value="ABC_TRANSPORTER_1"/>
    <property type="match status" value="1"/>
</dbReference>
<dbReference type="CDD" id="cd03259">
    <property type="entry name" value="ABC_Carb_Solutes_like"/>
    <property type="match status" value="1"/>
</dbReference>
<evidence type="ECO:0000256" key="8">
    <source>
        <dbReference type="ARBA" id="ARBA00023136"/>
    </source>
</evidence>
<evidence type="ECO:0000313" key="11">
    <source>
        <dbReference type="Proteomes" id="UP000823890"/>
    </source>
</evidence>
<keyword evidence="1" id="KW-0813">Transport</keyword>
<comment type="caution">
    <text evidence="10">The sequence shown here is derived from an EMBL/GenBank/DDBJ whole genome shotgun (WGS) entry which is preliminary data.</text>
</comment>
<dbReference type="InterPro" id="IPR015424">
    <property type="entry name" value="PyrdxlP-dep_Trfase"/>
</dbReference>
<gene>
    <name evidence="10" type="ORF">H9758_11985</name>
</gene>
<dbReference type="SUPFAM" id="SSF52540">
    <property type="entry name" value="P-loop containing nucleoside triphosphate hydrolases"/>
    <property type="match status" value="1"/>
</dbReference>
<feature type="domain" description="ABC transporter" evidence="9">
    <location>
        <begin position="2"/>
        <end position="216"/>
    </location>
</feature>
<evidence type="ECO:0000256" key="6">
    <source>
        <dbReference type="ARBA" id="ARBA00023004"/>
    </source>
</evidence>
<dbReference type="Proteomes" id="UP000823890">
    <property type="component" value="Unassembled WGS sequence"/>
</dbReference>
<keyword evidence="8" id="KW-0472">Membrane</keyword>
<dbReference type="GO" id="GO:0016020">
    <property type="term" value="C:membrane"/>
    <property type="evidence" value="ECO:0007669"/>
    <property type="project" value="InterPro"/>
</dbReference>
<evidence type="ECO:0000313" key="10">
    <source>
        <dbReference type="EMBL" id="HJC35285.1"/>
    </source>
</evidence>
<reference evidence="10" key="1">
    <citation type="journal article" date="2021" name="PeerJ">
        <title>Extensive microbial diversity within the chicken gut microbiome revealed by metagenomics and culture.</title>
        <authorList>
            <person name="Gilroy R."/>
            <person name="Ravi A."/>
            <person name="Getino M."/>
            <person name="Pursley I."/>
            <person name="Horton D.L."/>
            <person name="Alikhan N.F."/>
            <person name="Baker D."/>
            <person name="Gharbi K."/>
            <person name="Hall N."/>
            <person name="Watson M."/>
            <person name="Adriaenssens E.M."/>
            <person name="Foster-Nyarko E."/>
            <person name="Jarju S."/>
            <person name="Secka A."/>
            <person name="Antonio M."/>
            <person name="Oren A."/>
            <person name="Chaudhuri R.R."/>
            <person name="La Ragione R."/>
            <person name="Hildebrand F."/>
            <person name="Pallen M.J."/>
        </authorList>
    </citation>
    <scope>NUCLEOTIDE SEQUENCE</scope>
    <source>
        <strain evidence="10">ChiW19-954</strain>
    </source>
</reference>
<dbReference type="GO" id="GO:0015408">
    <property type="term" value="F:ABC-type ferric iron transporter activity"/>
    <property type="evidence" value="ECO:0007669"/>
    <property type="project" value="InterPro"/>
</dbReference>
<keyword evidence="7" id="KW-0406">Ion transport</keyword>
<organism evidence="10 11">
    <name type="scientific">Candidatus Mediterraneibacter faecipullorum</name>
    <dbReference type="NCBI Taxonomy" id="2838670"/>
    <lineage>
        <taxon>Bacteria</taxon>
        <taxon>Bacillati</taxon>
        <taxon>Bacillota</taxon>
        <taxon>Clostridia</taxon>
        <taxon>Lachnospirales</taxon>
        <taxon>Lachnospiraceae</taxon>
        <taxon>Mediterraneibacter</taxon>
    </lineage>
</organism>
<dbReference type="InterPro" id="IPR003439">
    <property type="entry name" value="ABC_transporter-like_ATP-bd"/>
</dbReference>
<evidence type="ECO:0000256" key="4">
    <source>
        <dbReference type="ARBA" id="ARBA00022741"/>
    </source>
</evidence>
<dbReference type="InterPro" id="IPR003593">
    <property type="entry name" value="AAA+_ATPase"/>
</dbReference>
<dbReference type="InterPro" id="IPR017871">
    <property type="entry name" value="ABC_transporter-like_CS"/>
</dbReference>
<accession>A0A9D2NQ67</accession>
<evidence type="ECO:0000259" key="9">
    <source>
        <dbReference type="PROSITE" id="PS50893"/>
    </source>
</evidence>
<evidence type="ECO:0000256" key="2">
    <source>
        <dbReference type="ARBA" id="ARBA00022475"/>
    </source>
</evidence>
<reference evidence="10" key="2">
    <citation type="submission" date="2021-04" db="EMBL/GenBank/DDBJ databases">
        <authorList>
            <person name="Gilroy R."/>
        </authorList>
    </citation>
    <scope>NUCLEOTIDE SEQUENCE</scope>
    <source>
        <strain evidence="10">ChiW19-954</strain>
    </source>
</reference>
<keyword evidence="3" id="KW-0410">Iron transport</keyword>
<sequence length="218" mass="24366">MLELKNVKKSYDGTPVLTDISLNIEDGEIVSILGPSGCGKTTLLNLILGIVDSDGGQIIYNGQDITNVPMEKRGFNIVFQDYALFPNLNVYQNITYGLRNNPEISSREEVEDLIHLLGLEEHLNKRIGQLSGGQKQRVALARTMVMKPKILLLDEPLSALDGVIKESIKDRGYAIYPGKVTEAETFRIGNIGEIYPEDIEKVCAIIKEFLEEYNHEEN</sequence>
<evidence type="ECO:0000256" key="1">
    <source>
        <dbReference type="ARBA" id="ARBA00022448"/>
    </source>
</evidence>
<dbReference type="GO" id="GO:0005524">
    <property type="term" value="F:ATP binding"/>
    <property type="evidence" value="ECO:0007669"/>
    <property type="project" value="UniProtKB-KW"/>
</dbReference>
<evidence type="ECO:0000256" key="7">
    <source>
        <dbReference type="ARBA" id="ARBA00023065"/>
    </source>
</evidence>
<protein>
    <submittedName>
        <fullName evidence="10">ATP-binding cassette domain-containing protein</fullName>
    </submittedName>
</protein>
<dbReference type="InterPro" id="IPR015853">
    <property type="entry name" value="ABC_transpr_FbpC"/>
</dbReference>
<dbReference type="SUPFAM" id="SSF53383">
    <property type="entry name" value="PLP-dependent transferases"/>
    <property type="match status" value="1"/>
</dbReference>
<dbReference type="Pfam" id="PF00005">
    <property type="entry name" value="ABC_tran"/>
    <property type="match status" value="1"/>
</dbReference>
<keyword evidence="4" id="KW-0547">Nucleotide-binding</keyword>
<dbReference type="PROSITE" id="PS50893">
    <property type="entry name" value="ABC_TRANSPORTER_2"/>
    <property type="match status" value="1"/>
</dbReference>
<dbReference type="SMART" id="SM00382">
    <property type="entry name" value="AAA"/>
    <property type="match status" value="1"/>
</dbReference>
<keyword evidence="5 10" id="KW-0067">ATP-binding</keyword>
<keyword evidence="6" id="KW-0408">Iron</keyword>
<name>A0A9D2NQ67_9FIRM</name>
<dbReference type="Gene3D" id="3.40.50.300">
    <property type="entry name" value="P-loop containing nucleotide triphosphate hydrolases"/>
    <property type="match status" value="1"/>
</dbReference>
<dbReference type="PANTHER" id="PTHR42781:SF4">
    <property type="entry name" value="SPERMIDINE_PUTRESCINE IMPORT ATP-BINDING PROTEIN POTA"/>
    <property type="match status" value="1"/>
</dbReference>